<evidence type="ECO:0000256" key="4">
    <source>
        <dbReference type="ARBA" id="ARBA00011503"/>
    </source>
</evidence>
<feature type="binding site" evidence="13">
    <location>
        <position position="103"/>
    </location>
    <ligand>
        <name>Mg(2+)</name>
        <dbReference type="ChEBI" id="CHEBI:18420"/>
    </ligand>
</feature>
<evidence type="ECO:0000313" key="16">
    <source>
        <dbReference type="EMBL" id="BCU54681.1"/>
    </source>
</evidence>
<evidence type="ECO:0000256" key="2">
    <source>
        <dbReference type="ARBA" id="ARBA00004993"/>
    </source>
</evidence>
<keyword evidence="13" id="KW-0479">Metal-binding</keyword>
<evidence type="ECO:0000256" key="5">
    <source>
        <dbReference type="ARBA" id="ARBA00019087"/>
    </source>
</evidence>
<comment type="subunit">
    <text evidence="4">EntB, EntD, EntE, and EntF form a multienzyme complex called enterobactin synthase.</text>
</comment>
<dbReference type="Pfam" id="PF01648">
    <property type="entry name" value="ACPS"/>
    <property type="match status" value="1"/>
</dbReference>
<accession>A0AA86IN63</accession>
<evidence type="ECO:0000256" key="1">
    <source>
        <dbReference type="ARBA" id="ARBA00003937"/>
    </source>
</evidence>
<dbReference type="GO" id="GO:0005886">
    <property type="term" value="C:plasma membrane"/>
    <property type="evidence" value="ECO:0007669"/>
    <property type="project" value="TreeGrafter"/>
</dbReference>
<evidence type="ECO:0000256" key="8">
    <source>
        <dbReference type="ARBA" id="ARBA00029894"/>
    </source>
</evidence>
<feature type="binding site" evidence="12">
    <location>
        <position position="46"/>
    </location>
    <ligand>
        <name>CoA</name>
        <dbReference type="ChEBI" id="CHEBI:57287"/>
    </ligand>
</feature>
<evidence type="ECO:0000256" key="10">
    <source>
        <dbReference type="ARBA" id="ARBA00049176"/>
    </source>
</evidence>
<feature type="binding site" evidence="12">
    <location>
        <position position="151"/>
    </location>
    <ligand>
        <name>CoA</name>
        <dbReference type="ChEBI" id="CHEBI:57287"/>
    </ligand>
</feature>
<keyword evidence="13" id="KW-0460">Magnesium</keyword>
<dbReference type="Gene3D" id="3.90.470.20">
    <property type="entry name" value="4'-phosphopantetheinyl transferase domain"/>
    <property type="match status" value="1"/>
</dbReference>
<dbReference type="InterPro" id="IPR041354">
    <property type="entry name" value="4PPT_N"/>
</dbReference>
<dbReference type="Pfam" id="PF17837">
    <property type="entry name" value="4PPT_N"/>
    <property type="match status" value="1"/>
</dbReference>
<name>A0AA86IN63_9ENTR</name>
<keyword evidence="6" id="KW-0808">Transferase</keyword>
<feature type="binding site" evidence="13">
    <location>
        <position position="102"/>
    </location>
    <ligand>
        <name>Mg(2+)</name>
        <dbReference type="ChEBI" id="CHEBI:18420"/>
    </ligand>
</feature>
<dbReference type="NCBIfam" id="NF007604">
    <property type="entry name" value="PRK10251.1"/>
    <property type="match status" value="1"/>
</dbReference>
<evidence type="ECO:0000259" key="14">
    <source>
        <dbReference type="Pfam" id="PF01648"/>
    </source>
</evidence>
<dbReference type="InterPro" id="IPR003542">
    <property type="entry name" value="Enbac_synth_compD-like"/>
</dbReference>
<evidence type="ECO:0000259" key="15">
    <source>
        <dbReference type="Pfam" id="PF17837"/>
    </source>
</evidence>
<feature type="binding site" evidence="12">
    <location>
        <begin position="84"/>
        <end position="85"/>
    </location>
    <ligand>
        <name>CoA</name>
        <dbReference type="ChEBI" id="CHEBI:57287"/>
    </ligand>
</feature>
<evidence type="ECO:0000256" key="12">
    <source>
        <dbReference type="PIRSR" id="PIRSR603542-1"/>
    </source>
</evidence>
<feature type="binding site" evidence="12">
    <location>
        <position position="102"/>
    </location>
    <ligand>
        <name>CoA</name>
        <dbReference type="ChEBI" id="CHEBI:57287"/>
    </ligand>
</feature>
<evidence type="ECO:0000313" key="17">
    <source>
        <dbReference type="Proteomes" id="UP000682928"/>
    </source>
</evidence>
<comment type="catalytic activity">
    <reaction evidence="11">
        <text>apo-[peptidyl-carrier protein] + CoA = holo-[peptidyl-carrier protein] + adenosine 3',5'-bisphosphate + H(+)</text>
        <dbReference type="Rhea" id="RHEA:46228"/>
        <dbReference type="Rhea" id="RHEA-COMP:11479"/>
        <dbReference type="Rhea" id="RHEA-COMP:11480"/>
        <dbReference type="ChEBI" id="CHEBI:15378"/>
        <dbReference type="ChEBI" id="CHEBI:29999"/>
        <dbReference type="ChEBI" id="CHEBI:57287"/>
        <dbReference type="ChEBI" id="CHEBI:58343"/>
        <dbReference type="ChEBI" id="CHEBI:64479"/>
    </reaction>
</comment>
<dbReference type="AlphaFoldDB" id="A0AA86IN63"/>
<dbReference type="SUPFAM" id="SSF56214">
    <property type="entry name" value="4'-phosphopantetheinyl transferase"/>
    <property type="match status" value="1"/>
</dbReference>
<evidence type="ECO:0000256" key="6">
    <source>
        <dbReference type="ARBA" id="ARBA00022679"/>
    </source>
</evidence>
<comment type="pathway">
    <text evidence="2">Siderophore biosynthesis; enterobactin biosynthesis.</text>
</comment>
<sequence>MHTTHTTLLLAGLTLHRIDFNPATWRDADLFWLPHHAQLQHTSPKRQREHLAGRLAAFHALGAIPAIAENGAPRWPAGIFGSISHSGTTAVAVVAPQPVGVDIERCLDAALCAELADSIVDADERAVLLASGLPLPLAVTLAFSAKESLFKAFSDRALPYPGFASARVTALTDAQLSLTLSARFCPAMTGETVTADWCVVQDDVITLLSHN</sequence>
<comment type="similarity">
    <text evidence="3">Belongs to the P-Pant transferase superfamily. EntD family.</text>
</comment>
<dbReference type="EMBL" id="AP024590">
    <property type="protein sequence ID" value="BCU54681.1"/>
    <property type="molecule type" value="Genomic_DNA"/>
</dbReference>
<dbReference type="InterPro" id="IPR037143">
    <property type="entry name" value="4-PPantetheinyl_Trfase_dom_sf"/>
</dbReference>
<evidence type="ECO:0000256" key="9">
    <source>
        <dbReference type="ARBA" id="ARBA00031996"/>
    </source>
</evidence>
<feature type="domain" description="4'-phosphopantetheinyl transferase N-terminal" evidence="15">
    <location>
        <begin position="37"/>
        <end position="95"/>
    </location>
</feature>
<evidence type="ECO:0000256" key="11">
    <source>
        <dbReference type="ARBA" id="ARBA00049191"/>
    </source>
</evidence>
<proteinExistence type="inferred from homology"/>
<organism evidence="16 17">
    <name type="scientific">Enterobacter kobei</name>
    <dbReference type="NCBI Taxonomy" id="208224"/>
    <lineage>
        <taxon>Bacteria</taxon>
        <taxon>Pseudomonadati</taxon>
        <taxon>Pseudomonadota</taxon>
        <taxon>Gammaproteobacteria</taxon>
        <taxon>Enterobacterales</taxon>
        <taxon>Enterobacteriaceae</taxon>
        <taxon>Enterobacter</taxon>
        <taxon>Enterobacter cloacae complex</taxon>
    </lineage>
</organism>
<feature type="binding site" evidence="12">
    <location>
        <position position="147"/>
    </location>
    <ligand>
        <name>CoA</name>
        <dbReference type="ChEBI" id="CHEBI:57287"/>
    </ligand>
</feature>
<gene>
    <name evidence="16" type="primary">entD</name>
    <name evidence="16" type="ORF">ENKO_12750</name>
</gene>
<evidence type="ECO:0000256" key="3">
    <source>
        <dbReference type="ARBA" id="ARBA00008342"/>
    </source>
</evidence>
<dbReference type="GO" id="GO:0009239">
    <property type="term" value="P:enterobactin biosynthetic process"/>
    <property type="evidence" value="ECO:0007669"/>
    <property type="project" value="UniProtKB-KW"/>
</dbReference>
<protein>
    <recommendedName>
        <fullName evidence="5">Enterobactin synthase component D</fullName>
    </recommendedName>
    <alternativeName>
        <fullName evidence="8">4'-phosphopantetheinyl transferase EntD</fullName>
    </alternativeName>
    <alternativeName>
        <fullName evidence="9">Enterochelin synthase D</fullName>
    </alternativeName>
</protein>
<reference evidence="16" key="1">
    <citation type="submission" date="2021-04" db="EMBL/GenBank/DDBJ databases">
        <title>Difference and commonality of drug resistance evolution in various bacteria. and drug sensitivity profiles.</title>
        <authorList>
            <person name="Maeda T."/>
            <person name="Shibai A."/>
            <person name="Kawada K."/>
            <person name="Kotani H."/>
            <person name="Tarusawa Y."/>
            <person name="Tanabe K."/>
            <person name="Furusawa C."/>
        </authorList>
    </citation>
    <scope>NUCLEOTIDE SEQUENCE</scope>
    <source>
        <strain evidence="16">JCM 8580</strain>
    </source>
</reference>
<keyword evidence="7" id="KW-0259">Enterobactin biosynthesis</keyword>
<comment type="cofactor">
    <cofactor evidence="13">
        <name>Mg(2+)</name>
        <dbReference type="ChEBI" id="CHEBI:18420"/>
    </cofactor>
</comment>
<comment type="function">
    <text evidence="1">Involved in the biosynthesis of the siderophore enterobactin (enterochelin), which is a macrocyclic trimeric lactone of N-(2,3-dihydroxybenzoyl)-serine. The serine trilactone serves as a scaffolding for the three catechol functionalities that provide hexadentate coordination for the tightly ligated iron(2+) atoms. Plays an essential role in the assembly of the enterobactin by catalyzing the transfer of the 4'-phosphopantetheine (Ppant) moiety from coenzyme A to the apo-domains of both EntB (ArCP domain) and EntF (PCP domain) to yield their holo-forms which make them competent for the activation of 2,3-dihydroxybenzoate (DHB) and L-serine, respectively.</text>
</comment>
<comment type="catalytic activity">
    <reaction evidence="10">
        <text>apo-[aryl-carrier protein] + CoA = holo-[aryl-carrier protein] + adenosine 3',5'-bisphosphate + H(+)</text>
        <dbReference type="Rhea" id="RHEA:48404"/>
        <dbReference type="Rhea" id="RHEA-COMP:15903"/>
        <dbReference type="Rhea" id="RHEA-COMP:17557"/>
        <dbReference type="ChEBI" id="CHEBI:15378"/>
        <dbReference type="ChEBI" id="CHEBI:29999"/>
        <dbReference type="ChEBI" id="CHEBI:57287"/>
        <dbReference type="ChEBI" id="CHEBI:58343"/>
        <dbReference type="ChEBI" id="CHEBI:64479"/>
    </reaction>
</comment>
<dbReference type="GO" id="GO:0009366">
    <property type="term" value="C:enterobactin synthetase complex"/>
    <property type="evidence" value="ECO:0007669"/>
    <property type="project" value="InterPro"/>
</dbReference>
<feature type="binding site" evidence="12">
    <location>
        <position position="54"/>
    </location>
    <ligand>
        <name>CoA</name>
        <dbReference type="ChEBI" id="CHEBI:57287"/>
    </ligand>
</feature>
<dbReference type="GO" id="GO:0000287">
    <property type="term" value="F:magnesium ion binding"/>
    <property type="evidence" value="ECO:0007669"/>
    <property type="project" value="InterPro"/>
</dbReference>
<feature type="domain" description="4'-phosphopantetheinyl transferase" evidence="14">
    <location>
        <begin position="98"/>
        <end position="188"/>
    </location>
</feature>
<dbReference type="PANTHER" id="PTHR38096">
    <property type="entry name" value="ENTEROBACTIN SYNTHASE COMPONENT D"/>
    <property type="match status" value="1"/>
</dbReference>
<dbReference type="InterPro" id="IPR008278">
    <property type="entry name" value="4-PPantetheinyl_Trfase_dom"/>
</dbReference>
<evidence type="ECO:0000256" key="7">
    <source>
        <dbReference type="ARBA" id="ARBA00023191"/>
    </source>
</evidence>
<dbReference type="Proteomes" id="UP000682928">
    <property type="component" value="Chromosome"/>
</dbReference>
<feature type="binding site" evidence="13">
    <location>
        <position position="104"/>
    </location>
    <ligand>
        <name>Mg(2+)</name>
        <dbReference type="ChEBI" id="CHEBI:18420"/>
    </ligand>
</feature>
<dbReference type="PRINTS" id="PR01399">
    <property type="entry name" value="ENTSNTHTASED"/>
</dbReference>
<dbReference type="GO" id="GO:0008897">
    <property type="term" value="F:holo-[acyl-carrier-protein] synthase activity"/>
    <property type="evidence" value="ECO:0007669"/>
    <property type="project" value="InterPro"/>
</dbReference>
<dbReference type="PANTHER" id="PTHR38096:SF1">
    <property type="entry name" value="ENTEROBACTIN SYNTHASE COMPONENT D"/>
    <property type="match status" value="1"/>
</dbReference>
<dbReference type="RefSeq" id="WP_088219342.1">
    <property type="nucleotide sequence ID" value="NZ_AP024590.1"/>
</dbReference>
<evidence type="ECO:0000256" key="13">
    <source>
        <dbReference type="PIRSR" id="PIRSR603542-2"/>
    </source>
</evidence>